<dbReference type="STRING" id="758825.SAMN02982985_00839"/>
<dbReference type="RefSeq" id="WP_093384041.1">
    <property type="nucleotide sequence ID" value="NZ_FOTW01000005.1"/>
</dbReference>
<evidence type="ECO:0000313" key="3">
    <source>
        <dbReference type="Proteomes" id="UP000199470"/>
    </source>
</evidence>
<accession>A0A1I4IYE6</accession>
<feature type="domain" description="Flagellar basal body rod protein N-terminal" evidence="1">
    <location>
        <begin position="8"/>
        <end position="35"/>
    </location>
</feature>
<dbReference type="OrthoDB" id="5986582at2"/>
<gene>
    <name evidence="2" type="ORF">SAMN02982985_00839</name>
</gene>
<organism evidence="2 3">
    <name type="scientific">Rugamonas rubra</name>
    <dbReference type="NCBI Taxonomy" id="758825"/>
    <lineage>
        <taxon>Bacteria</taxon>
        <taxon>Pseudomonadati</taxon>
        <taxon>Pseudomonadota</taxon>
        <taxon>Betaproteobacteria</taxon>
        <taxon>Burkholderiales</taxon>
        <taxon>Oxalobacteraceae</taxon>
        <taxon>Telluria group</taxon>
        <taxon>Rugamonas</taxon>
    </lineage>
</organism>
<dbReference type="Pfam" id="PF00460">
    <property type="entry name" value="Flg_bb_rod"/>
    <property type="match status" value="1"/>
</dbReference>
<dbReference type="GO" id="GO:0009424">
    <property type="term" value="C:bacterial-type flagellum hook"/>
    <property type="evidence" value="ECO:0007669"/>
    <property type="project" value="InterPro"/>
</dbReference>
<evidence type="ECO:0000259" key="1">
    <source>
        <dbReference type="Pfam" id="PF00460"/>
    </source>
</evidence>
<dbReference type="AlphaFoldDB" id="A0A1I4IYE6"/>
<dbReference type="GO" id="GO:0005198">
    <property type="term" value="F:structural molecule activity"/>
    <property type="evidence" value="ECO:0007669"/>
    <property type="project" value="InterPro"/>
</dbReference>
<keyword evidence="2" id="KW-0966">Cell projection</keyword>
<reference evidence="2 3" key="1">
    <citation type="submission" date="2016-10" db="EMBL/GenBank/DDBJ databases">
        <authorList>
            <person name="de Groot N.N."/>
        </authorList>
    </citation>
    <scope>NUCLEOTIDE SEQUENCE [LARGE SCALE GENOMIC DNA]</scope>
    <source>
        <strain evidence="2 3">ATCC 43154</strain>
    </source>
</reference>
<sequence>MGISALSAGVSGLTANQRALDVAAHNVANANTAGFAPQRASFQEAGPAGAGVTLSVQGQALSGAAQTQALQQAQAGERPSGTDLAKELGNSLVYKAQAALSAKVVQAADERLGTLIDTKA</sequence>
<dbReference type="GO" id="GO:0044780">
    <property type="term" value="P:bacterial-type flagellum assembly"/>
    <property type="evidence" value="ECO:0007669"/>
    <property type="project" value="InterPro"/>
</dbReference>
<dbReference type="PANTHER" id="PTHR30033">
    <property type="entry name" value="FLAGELLAR HOOK-ASSOCIATED PROTEIN 1"/>
    <property type="match status" value="1"/>
</dbReference>
<name>A0A1I4IYE6_9BURK</name>
<dbReference type="PANTHER" id="PTHR30033:SF1">
    <property type="entry name" value="FLAGELLAR HOOK-ASSOCIATED PROTEIN 1"/>
    <property type="match status" value="1"/>
</dbReference>
<dbReference type="EMBL" id="FOTW01000005">
    <property type="protein sequence ID" value="SFL59402.1"/>
    <property type="molecule type" value="Genomic_DNA"/>
</dbReference>
<dbReference type="Proteomes" id="UP000199470">
    <property type="component" value="Unassembled WGS sequence"/>
</dbReference>
<dbReference type="InterPro" id="IPR001444">
    <property type="entry name" value="Flag_bb_rod_N"/>
</dbReference>
<dbReference type="InterPro" id="IPR002371">
    <property type="entry name" value="FlgK"/>
</dbReference>
<keyword evidence="2" id="KW-0969">Cilium</keyword>
<keyword evidence="3" id="KW-1185">Reference proteome</keyword>
<keyword evidence="2" id="KW-0282">Flagellum</keyword>
<protein>
    <submittedName>
        <fullName evidence="2">Flagella basal body rod protein</fullName>
    </submittedName>
</protein>
<evidence type="ECO:0000313" key="2">
    <source>
        <dbReference type="EMBL" id="SFL59402.1"/>
    </source>
</evidence>
<proteinExistence type="predicted"/>